<dbReference type="PROSITE" id="PS51419">
    <property type="entry name" value="RAB"/>
    <property type="match status" value="1"/>
</dbReference>
<organism evidence="3 4">
    <name type="scientific">Olleya sediminilitoris</name>
    <dbReference type="NCBI Taxonomy" id="2795739"/>
    <lineage>
        <taxon>Bacteria</taxon>
        <taxon>Pseudomonadati</taxon>
        <taxon>Bacteroidota</taxon>
        <taxon>Flavobacteriia</taxon>
        <taxon>Flavobacteriales</taxon>
        <taxon>Flavobacteriaceae</taxon>
    </lineage>
</organism>
<dbReference type="PROSITE" id="PS51421">
    <property type="entry name" value="RAS"/>
    <property type="match status" value="1"/>
</dbReference>
<dbReference type="SUPFAM" id="SSF52540">
    <property type="entry name" value="P-loop containing nucleoside triphosphate hydrolases"/>
    <property type="match status" value="1"/>
</dbReference>
<proteinExistence type="predicted"/>
<dbReference type="InterPro" id="IPR005225">
    <property type="entry name" value="Small_GTP-bd"/>
</dbReference>
<dbReference type="CDD" id="cd00154">
    <property type="entry name" value="Rab"/>
    <property type="match status" value="1"/>
</dbReference>
<evidence type="ECO:0000256" key="2">
    <source>
        <dbReference type="ARBA" id="ARBA00023134"/>
    </source>
</evidence>
<evidence type="ECO:0000313" key="4">
    <source>
        <dbReference type="Proteomes" id="UP000605013"/>
    </source>
</evidence>
<dbReference type="SMART" id="SM00173">
    <property type="entry name" value="RAS"/>
    <property type="match status" value="1"/>
</dbReference>
<dbReference type="RefSeq" id="WP_028289691.1">
    <property type="nucleotide sequence ID" value="NZ_JAEMEF010000011.1"/>
</dbReference>
<dbReference type="NCBIfam" id="TIGR00231">
    <property type="entry name" value="small_GTP"/>
    <property type="match status" value="1"/>
</dbReference>
<accession>A0ABS1WN51</accession>
<dbReference type="SMART" id="SM00175">
    <property type="entry name" value="RAB"/>
    <property type="match status" value="1"/>
</dbReference>
<evidence type="ECO:0000313" key="3">
    <source>
        <dbReference type="EMBL" id="MBL7560545.1"/>
    </source>
</evidence>
<sequence length="164" mass="18759">MKISKKIVLIGHFGVGKSSLIRRFVEDTFTEDYKVTIGVHVLKKEVKLPETDKDITLVIWDLEGNDDITNTRPSYLIGTNGFLYVFDLTRPATYEKLSNDLDYISERFPKTPIKVIGNKKDLVTNEFIKQNKEVFGRFVDFYTSAKSGKNVEDVFTNLAKALIK</sequence>
<dbReference type="Pfam" id="PF00071">
    <property type="entry name" value="Ras"/>
    <property type="match status" value="1"/>
</dbReference>
<comment type="caution">
    <text evidence="3">The sequence shown here is derived from an EMBL/GenBank/DDBJ whole genome shotgun (WGS) entry which is preliminary data.</text>
</comment>
<dbReference type="Proteomes" id="UP000605013">
    <property type="component" value="Unassembled WGS sequence"/>
</dbReference>
<name>A0ABS1WN51_9FLAO</name>
<dbReference type="Gene3D" id="3.40.50.300">
    <property type="entry name" value="P-loop containing nucleotide triphosphate hydrolases"/>
    <property type="match status" value="1"/>
</dbReference>
<dbReference type="InterPro" id="IPR001806">
    <property type="entry name" value="Small_GTPase"/>
</dbReference>
<dbReference type="SMART" id="SM00174">
    <property type="entry name" value="RHO"/>
    <property type="match status" value="1"/>
</dbReference>
<reference evidence="3 4" key="1">
    <citation type="submission" date="2020-12" db="EMBL/GenBank/DDBJ databases">
        <title>Olleya sediminilitoris sp. nov., isolated from a tidal flat.</title>
        <authorList>
            <person name="Park S."/>
            <person name="Yoon J.-H."/>
        </authorList>
    </citation>
    <scope>NUCLEOTIDE SEQUENCE [LARGE SCALE GENOMIC DNA]</scope>
    <source>
        <strain evidence="3 4">YSTF-M6</strain>
    </source>
</reference>
<keyword evidence="1" id="KW-0547">Nucleotide-binding</keyword>
<keyword evidence="4" id="KW-1185">Reference proteome</keyword>
<dbReference type="EMBL" id="JAEMEF010000011">
    <property type="protein sequence ID" value="MBL7560545.1"/>
    <property type="molecule type" value="Genomic_DNA"/>
</dbReference>
<dbReference type="PRINTS" id="PR00449">
    <property type="entry name" value="RASTRNSFRMNG"/>
</dbReference>
<keyword evidence="2" id="KW-0342">GTP-binding</keyword>
<gene>
    <name evidence="3" type="ORF">JAO71_12120</name>
</gene>
<protein>
    <submittedName>
        <fullName evidence="3">GTP-binding protein</fullName>
    </submittedName>
</protein>
<evidence type="ECO:0000256" key="1">
    <source>
        <dbReference type="ARBA" id="ARBA00022741"/>
    </source>
</evidence>
<dbReference type="InterPro" id="IPR027417">
    <property type="entry name" value="P-loop_NTPase"/>
</dbReference>
<dbReference type="PANTHER" id="PTHR47977">
    <property type="entry name" value="RAS-RELATED PROTEIN RAB"/>
    <property type="match status" value="1"/>
</dbReference>
<dbReference type="InterPro" id="IPR050227">
    <property type="entry name" value="Rab"/>
</dbReference>